<evidence type="ECO:0000313" key="8">
    <source>
        <dbReference type="EnsemblPlants" id="LPERR10G12720.1"/>
    </source>
</evidence>
<evidence type="ECO:0000256" key="3">
    <source>
        <dbReference type="ARBA" id="ARBA00023288"/>
    </source>
</evidence>
<evidence type="ECO:0000313" key="9">
    <source>
        <dbReference type="Proteomes" id="UP000032180"/>
    </source>
</evidence>
<dbReference type="SUPFAM" id="SSF55008">
    <property type="entry name" value="HMA, heavy metal-associated domain"/>
    <property type="match status" value="1"/>
</dbReference>
<keyword evidence="9" id="KW-1185">Reference proteome</keyword>
<keyword evidence="4" id="KW-0636">Prenylation</keyword>
<evidence type="ECO:0000259" key="7">
    <source>
        <dbReference type="PROSITE" id="PS50846"/>
    </source>
</evidence>
<dbReference type="GO" id="GO:0046872">
    <property type="term" value="F:metal ion binding"/>
    <property type="evidence" value="ECO:0007669"/>
    <property type="project" value="UniProtKB-KW"/>
</dbReference>
<dbReference type="Gene3D" id="3.30.70.100">
    <property type="match status" value="1"/>
</dbReference>
<protein>
    <recommendedName>
        <fullName evidence="7">HMA domain-containing protein</fullName>
    </recommendedName>
</protein>
<keyword evidence="3" id="KW-0449">Lipoprotein</keyword>
<name>A0A0D9XLU1_9ORYZ</name>
<dbReference type="AlphaFoldDB" id="A0A0D9XLU1"/>
<dbReference type="STRING" id="77586.A0A0D9XLU1"/>
<comment type="similarity">
    <text evidence="5">Belongs to the HIPP family.</text>
</comment>
<dbReference type="InterPro" id="IPR006121">
    <property type="entry name" value="HMA_dom"/>
</dbReference>
<feature type="compositionally biased region" description="Basic and acidic residues" evidence="6">
    <location>
        <begin position="76"/>
        <end position="131"/>
    </location>
</feature>
<dbReference type="Pfam" id="PF00403">
    <property type="entry name" value="HMA"/>
    <property type="match status" value="1"/>
</dbReference>
<keyword evidence="1" id="KW-0488">Methylation</keyword>
<evidence type="ECO:0000256" key="4">
    <source>
        <dbReference type="ARBA" id="ARBA00023289"/>
    </source>
</evidence>
<reference evidence="9" key="2">
    <citation type="submission" date="2013-12" db="EMBL/GenBank/DDBJ databases">
        <authorList>
            <person name="Yu Y."/>
            <person name="Lee S."/>
            <person name="de Baynast K."/>
            <person name="Wissotski M."/>
            <person name="Liu L."/>
            <person name="Talag J."/>
            <person name="Goicoechea J."/>
            <person name="Angelova A."/>
            <person name="Jetty R."/>
            <person name="Kudrna D."/>
            <person name="Golser W."/>
            <person name="Rivera L."/>
            <person name="Zhang J."/>
            <person name="Wing R."/>
        </authorList>
    </citation>
    <scope>NUCLEOTIDE SEQUENCE</scope>
</reference>
<sequence>MGDMSKKIVVKLDLHDNREKQKAMKAVSTLVGIDELSVDMASQKMTVIGMVDPVNVVSKLRKSSWAATIDSVGPAKEPEKKEEKKDGGDGKKDGDAAKKDGEEKKDGDGKKDGGDGEKKDEGKKEDGEKKPAPPTPEQQFAELMNQYRAAYSYNPSYNPYMNTHYFVQSVEENPNSCNIC</sequence>
<dbReference type="HOGENOM" id="CLU_092610_3_1_1"/>
<evidence type="ECO:0000256" key="6">
    <source>
        <dbReference type="SAM" id="MobiDB-lite"/>
    </source>
</evidence>
<proteinExistence type="inferred from homology"/>
<reference evidence="8 9" key="1">
    <citation type="submission" date="2012-08" db="EMBL/GenBank/DDBJ databases">
        <title>Oryza genome evolution.</title>
        <authorList>
            <person name="Wing R.A."/>
        </authorList>
    </citation>
    <scope>NUCLEOTIDE SEQUENCE</scope>
</reference>
<evidence type="ECO:0000256" key="2">
    <source>
        <dbReference type="ARBA" id="ARBA00022723"/>
    </source>
</evidence>
<feature type="domain" description="HMA" evidence="7">
    <location>
        <begin position="5"/>
        <end position="72"/>
    </location>
</feature>
<keyword evidence="2" id="KW-0479">Metal-binding</keyword>
<dbReference type="PANTHER" id="PTHR45811:SF41">
    <property type="entry name" value="HEAVY METAL-ASSOCIATED DOMAIN CONTAINING PROTEIN, EXPRESSED"/>
    <property type="match status" value="1"/>
</dbReference>
<dbReference type="Gramene" id="LPERR10G12720.1">
    <property type="protein sequence ID" value="LPERR10G12720.1"/>
    <property type="gene ID" value="LPERR10G12720"/>
</dbReference>
<dbReference type="Proteomes" id="UP000032180">
    <property type="component" value="Chromosome 10"/>
</dbReference>
<dbReference type="InterPro" id="IPR051863">
    <property type="entry name" value="HIPP"/>
</dbReference>
<accession>A0A0D9XLU1</accession>
<reference evidence="8" key="3">
    <citation type="submission" date="2015-04" db="UniProtKB">
        <authorList>
            <consortium name="EnsemblPlants"/>
        </authorList>
    </citation>
    <scope>IDENTIFICATION</scope>
</reference>
<feature type="region of interest" description="Disordered" evidence="6">
    <location>
        <begin position="70"/>
        <end position="141"/>
    </location>
</feature>
<dbReference type="EnsemblPlants" id="LPERR10G12720.1">
    <property type="protein sequence ID" value="LPERR10G12720.1"/>
    <property type="gene ID" value="LPERR10G12720"/>
</dbReference>
<evidence type="ECO:0000256" key="1">
    <source>
        <dbReference type="ARBA" id="ARBA00022481"/>
    </source>
</evidence>
<dbReference type="PROSITE" id="PS50846">
    <property type="entry name" value="HMA_2"/>
    <property type="match status" value="1"/>
</dbReference>
<dbReference type="eggNOG" id="KOG1603">
    <property type="taxonomic scope" value="Eukaryota"/>
</dbReference>
<organism evidence="8 9">
    <name type="scientific">Leersia perrieri</name>
    <dbReference type="NCBI Taxonomy" id="77586"/>
    <lineage>
        <taxon>Eukaryota</taxon>
        <taxon>Viridiplantae</taxon>
        <taxon>Streptophyta</taxon>
        <taxon>Embryophyta</taxon>
        <taxon>Tracheophyta</taxon>
        <taxon>Spermatophyta</taxon>
        <taxon>Magnoliopsida</taxon>
        <taxon>Liliopsida</taxon>
        <taxon>Poales</taxon>
        <taxon>Poaceae</taxon>
        <taxon>BOP clade</taxon>
        <taxon>Oryzoideae</taxon>
        <taxon>Oryzeae</taxon>
        <taxon>Oryzinae</taxon>
        <taxon>Leersia</taxon>
    </lineage>
</organism>
<dbReference type="InterPro" id="IPR036163">
    <property type="entry name" value="HMA_dom_sf"/>
</dbReference>
<evidence type="ECO:0000256" key="5">
    <source>
        <dbReference type="ARBA" id="ARBA00024045"/>
    </source>
</evidence>
<dbReference type="PANTHER" id="PTHR45811">
    <property type="entry name" value="COPPER TRANSPORT PROTEIN FAMILY-RELATED"/>
    <property type="match status" value="1"/>
</dbReference>